<feature type="binding site" evidence="21">
    <location>
        <position position="1075"/>
    </location>
    <ligand>
        <name>ATP</name>
        <dbReference type="ChEBI" id="CHEBI:30616"/>
    </ligand>
</feature>
<keyword evidence="16" id="KW-0829">Tyrosine-protein kinase</keyword>
<dbReference type="InterPro" id="IPR036116">
    <property type="entry name" value="FN3_sf"/>
</dbReference>
<dbReference type="FunFam" id="1.10.510.10:FF:000667">
    <property type="entry name" value="Tyrosine-protein kinase receptor"/>
    <property type="match status" value="1"/>
</dbReference>
<evidence type="ECO:0000256" key="6">
    <source>
        <dbReference type="ARBA" id="ARBA00022685"/>
    </source>
</evidence>
<dbReference type="InterPro" id="IPR002011">
    <property type="entry name" value="Tyr_kinase_rcpt_2_CS"/>
</dbReference>
<feature type="domain" description="Fibronectin type-III" evidence="25">
    <location>
        <begin position="865"/>
        <end position="963"/>
    </location>
</feature>
<feature type="chain" id="PRO_5043699323" description="receptor protein-tyrosine kinase" evidence="23">
    <location>
        <begin position="23"/>
        <end position="1221"/>
    </location>
</feature>
<evidence type="ECO:0000256" key="13">
    <source>
        <dbReference type="ARBA" id="ARBA00022840"/>
    </source>
</evidence>
<dbReference type="InterPro" id="IPR000719">
    <property type="entry name" value="Prot_kinase_dom"/>
</dbReference>
<keyword evidence="6" id="KW-0165">Cleavage on pair of basic residues</keyword>
<evidence type="ECO:0000313" key="26">
    <source>
        <dbReference type="EMBL" id="KAK9708422.1"/>
    </source>
</evidence>
<comment type="caution">
    <text evidence="26">The sequence shown here is derived from an EMBL/GenBank/DDBJ whole genome shotgun (WGS) entry which is preliminary data.</text>
</comment>
<evidence type="ECO:0000256" key="18">
    <source>
        <dbReference type="ARBA" id="ARBA00023180"/>
    </source>
</evidence>
<dbReference type="PANTHER" id="PTHR24416:SF525">
    <property type="entry name" value="INSULIN-LIKE RECEPTOR"/>
    <property type="match status" value="1"/>
</dbReference>
<evidence type="ECO:0000259" key="24">
    <source>
        <dbReference type="PROSITE" id="PS50011"/>
    </source>
</evidence>
<dbReference type="GO" id="GO:0005524">
    <property type="term" value="F:ATP binding"/>
    <property type="evidence" value="ECO:0007669"/>
    <property type="project" value="UniProtKB-UniRule"/>
</dbReference>
<evidence type="ECO:0000256" key="23">
    <source>
        <dbReference type="SAM" id="SignalP"/>
    </source>
</evidence>
<dbReference type="Pfam" id="PF01030">
    <property type="entry name" value="Recep_L_domain"/>
    <property type="match status" value="3"/>
</dbReference>
<feature type="domain" description="Protein kinase" evidence="24">
    <location>
        <begin position="1046"/>
        <end position="1221"/>
    </location>
</feature>
<evidence type="ECO:0000256" key="14">
    <source>
        <dbReference type="ARBA" id="ARBA00022989"/>
    </source>
</evidence>
<proteinExistence type="predicted"/>
<organism evidence="26 27">
    <name type="scientific">Popillia japonica</name>
    <name type="common">Japanese beetle</name>
    <dbReference type="NCBI Taxonomy" id="7064"/>
    <lineage>
        <taxon>Eukaryota</taxon>
        <taxon>Metazoa</taxon>
        <taxon>Ecdysozoa</taxon>
        <taxon>Arthropoda</taxon>
        <taxon>Hexapoda</taxon>
        <taxon>Insecta</taxon>
        <taxon>Pterygota</taxon>
        <taxon>Neoptera</taxon>
        <taxon>Endopterygota</taxon>
        <taxon>Coleoptera</taxon>
        <taxon>Polyphaga</taxon>
        <taxon>Scarabaeiformia</taxon>
        <taxon>Scarabaeidae</taxon>
        <taxon>Rutelinae</taxon>
        <taxon>Popillia</taxon>
    </lineage>
</organism>
<comment type="subcellular location">
    <subcellularLocation>
        <location evidence="2">Membrane</location>
        <topology evidence="2">Single-pass type I membrane protein</topology>
    </subcellularLocation>
</comment>
<keyword evidence="19" id="KW-0464">Manganese</keyword>
<dbReference type="Proteomes" id="UP001458880">
    <property type="component" value="Unassembled WGS sequence"/>
</dbReference>
<evidence type="ECO:0000256" key="15">
    <source>
        <dbReference type="ARBA" id="ARBA00023136"/>
    </source>
</evidence>
<dbReference type="GO" id="GO:0043410">
    <property type="term" value="P:positive regulation of MAPK cascade"/>
    <property type="evidence" value="ECO:0007669"/>
    <property type="project" value="TreeGrafter"/>
</dbReference>
<evidence type="ECO:0000256" key="2">
    <source>
        <dbReference type="ARBA" id="ARBA00004479"/>
    </source>
</evidence>
<dbReference type="SMART" id="SM00219">
    <property type="entry name" value="TyrKc"/>
    <property type="match status" value="1"/>
</dbReference>
<dbReference type="Gene3D" id="2.60.40.10">
    <property type="entry name" value="Immunoglobulins"/>
    <property type="match status" value="3"/>
</dbReference>
<evidence type="ECO:0000313" key="27">
    <source>
        <dbReference type="Proteomes" id="UP001458880"/>
    </source>
</evidence>
<evidence type="ECO:0000256" key="10">
    <source>
        <dbReference type="ARBA" id="ARBA00022737"/>
    </source>
</evidence>
<dbReference type="InterPro" id="IPR003961">
    <property type="entry name" value="FN3_dom"/>
</dbReference>
<dbReference type="InterPro" id="IPR011009">
    <property type="entry name" value="Kinase-like_dom_sf"/>
</dbReference>
<dbReference type="Pfam" id="PF00041">
    <property type="entry name" value="fn3"/>
    <property type="match status" value="1"/>
</dbReference>
<keyword evidence="15 22" id="KW-0472">Membrane</keyword>
<dbReference type="AlphaFoldDB" id="A0AAW1JU27"/>
<dbReference type="PROSITE" id="PS50011">
    <property type="entry name" value="PROTEIN_KINASE_DOM"/>
    <property type="match status" value="1"/>
</dbReference>
<dbReference type="SUPFAM" id="SSF56112">
    <property type="entry name" value="Protein kinase-like (PK-like)"/>
    <property type="match status" value="1"/>
</dbReference>
<keyword evidence="13 21" id="KW-0067">ATP-binding</keyword>
<evidence type="ECO:0000256" key="5">
    <source>
        <dbReference type="ARBA" id="ARBA00022679"/>
    </source>
</evidence>
<gene>
    <name evidence="26" type="ORF">QE152_g27223</name>
</gene>
<evidence type="ECO:0000256" key="16">
    <source>
        <dbReference type="ARBA" id="ARBA00023137"/>
    </source>
</evidence>
<dbReference type="InterPro" id="IPR050122">
    <property type="entry name" value="RTK"/>
</dbReference>
<evidence type="ECO:0000256" key="9">
    <source>
        <dbReference type="ARBA" id="ARBA00022729"/>
    </source>
</evidence>
<evidence type="ECO:0000256" key="19">
    <source>
        <dbReference type="ARBA" id="ARBA00023211"/>
    </source>
</evidence>
<dbReference type="InterPro" id="IPR000494">
    <property type="entry name" value="Rcpt_L-dom"/>
</dbReference>
<name>A0AAW1JU27_POPJA</name>
<dbReference type="Gene3D" id="3.80.20.20">
    <property type="entry name" value="Receptor L-domain"/>
    <property type="match status" value="3"/>
</dbReference>
<dbReference type="GO" id="GO:0030424">
    <property type="term" value="C:axon"/>
    <property type="evidence" value="ECO:0007669"/>
    <property type="project" value="TreeGrafter"/>
</dbReference>
<comment type="cofactor">
    <cofactor evidence="1">
        <name>Mn(2+)</name>
        <dbReference type="ChEBI" id="CHEBI:29035"/>
    </cofactor>
</comment>
<evidence type="ECO:0000256" key="11">
    <source>
        <dbReference type="ARBA" id="ARBA00022741"/>
    </source>
</evidence>
<reference evidence="26 27" key="1">
    <citation type="journal article" date="2024" name="BMC Genomics">
        <title>De novo assembly and annotation of Popillia japonica's genome with initial clues to its potential as an invasive pest.</title>
        <authorList>
            <person name="Cucini C."/>
            <person name="Boschi S."/>
            <person name="Funari R."/>
            <person name="Cardaioli E."/>
            <person name="Iannotti N."/>
            <person name="Marturano G."/>
            <person name="Paoli F."/>
            <person name="Bruttini M."/>
            <person name="Carapelli A."/>
            <person name="Frati F."/>
            <person name="Nardi F."/>
        </authorList>
    </citation>
    <scope>NUCLEOTIDE SEQUENCE [LARGE SCALE GENOMIC DNA]</scope>
    <source>
        <strain evidence="26">DMR45628</strain>
    </source>
</reference>
<keyword evidence="8" id="KW-0479">Metal-binding</keyword>
<keyword evidence="10" id="KW-0677">Repeat</keyword>
<dbReference type="Gene3D" id="2.10.220.10">
    <property type="entry name" value="Hormone Receptor, Insulin-like Growth Factor Receptor 1, Chain A, domain 2"/>
    <property type="match status" value="1"/>
</dbReference>
<dbReference type="GO" id="GO:0005009">
    <property type="term" value="F:insulin receptor activity"/>
    <property type="evidence" value="ECO:0007669"/>
    <property type="project" value="TreeGrafter"/>
</dbReference>
<comment type="catalytic activity">
    <reaction evidence="20">
        <text>L-tyrosyl-[protein] + ATP = O-phospho-L-tyrosyl-[protein] + ADP + H(+)</text>
        <dbReference type="Rhea" id="RHEA:10596"/>
        <dbReference type="Rhea" id="RHEA-COMP:10136"/>
        <dbReference type="Rhea" id="RHEA-COMP:20101"/>
        <dbReference type="ChEBI" id="CHEBI:15378"/>
        <dbReference type="ChEBI" id="CHEBI:30616"/>
        <dbReference type="ChEBI" id="CHEBI:46858"/>
        <dbReference type="ChEBI" id="CHEBI:61978"/>
        <dbReference type="ChEBI" id="CHEBI:456216"/>
        <dbReference type="EC" id="2.7.10.1"/>
    </reaction>
</comment>
<dbReference type="Pfam" id="PF00757">
    <property type="entry name" value="Furin-like"/>
    <property type="match status" value="1"/>
</dbReference>
<keyword evidence="12" id="KW-0418">Kinase</keyword>
<dbReference type="PROSITE" id="PS00239">
    <property type="entry name" value="RECEPTOR_TYR_KIN_II"/>
    <property type="match status" value="1"/>
</dbReference>
<dbReference type="InterPro" id="IPR001245">
    <property type="entry name" value="Ser-Thr/Tyr_kinase_cat_dom"/>
</dbReference>
<evidence type="ECO:0000256" key="20">
    <source>
        <dbReference type="ARBA" id="ARBA00051243"/>
    </source>
</evidence>
<keyword evidence="11 21" id="KW-0547">Nucleotide-binding</keyword>
<dbReference type="GO" id="GO:0043560">
    <property type="term" value="F:insulin receptor substrate binding"/>
    <property type="evidence" value="ECO:0007669"/>
    <property type="project" value="TreeGrafter"/>
</dbReference>
<dbReference type="InterPro" id="IPR009030">
    <property type="entry name" value="Growth_fac_rcpt_cys_sf"/>
</dbReference>
<keyword evidence="4" id="KW-0597">Phosphoprotein</keyword>
<dbReference type="SUPFAM" id="SSF49265">
    <property type="entry name" value="Fibronectin type III"/>
    <property type="match status" value="2"/>
</dbReference>
<dbReference type="InterPro" id="IPR013783">
    <property type="entry name" value="Ig-like_fold"/>
</dbReference>
<dbReference type="SUPFAM" id="SSF52058">
    <property type="entry name" value="L domain-like"/>
    <property type="match status" value="3"/>
</dbReference>
<feature type="signal peptide" evidence="23">
    <location>
        <begin position="1"/>
        <end position="22"/>
    </location>
</feature>
<evidence type="ECO:0000256" key="12">
    <source>
        <dbReference type="ARBA" id="ARBA00022777"/>
    </source>
</evidence>
<dbReference type="InterPro" id="IPR008266">
    <property type="entry name" value="Tyr_kinase_AS"/>
</dbReference>
<evidence type="ECO:0000256" key="21">
    <source>
        <dbReference type="PROSITE-ProRule" id="PRU10141"/>
    </source>
</evidence>
<dbReference type="SMART" id="SM00060">
    <property type="entry name" value="FN3"/>
    <property type="match status" value="3"/>
</dbReference>
<keyword evidence="17 26" id="KW-0675">Receptor</keyword>
<dbReference type="EMBL" id="JASPKY010000330">
    <property type="protein sequence ID" value="KAK9708422.1"/>
    <property type="molecule type" value="Genomic_DNA"/>
</dbReference>
<dbReference type="Gene3D" id="3.30.200.20">
    <property type="entry name" value="Phosphorylase Kinase, domain 1"/>
    <property type="match status" value="1"/>
</dbReference>
<dbReference type="InterPro" id="IPR020635">
    <property type="entry name" value="Tyr_kinase_cat_dom"/>
</dbReference>
<dbReference type="EC" id="2.7.10.1" evidence="3"/>
<dbReference type="GO" id="GO:0046872">
    <property type="term" value="F:metal ion binding"/>
    <property type="evidence" value="ECO:0007669"/>
    <property type="project" value="UniProtKB-KW"/>
</dbReference>
<keyword evidence="27" id="KW-1185">Reference proteome</keyword>
<evidence type="ECO:0000256" key="7">
    <source>
        <dbReference type="ARBA" id="ARBA00022692"/>
    </source>
</evidence>
<evidence type="ECO:0000256" key="4">
    <source>
        <dbReference type="ARBA" id="ARBA00022553"/>
    </source>
</evidence>
<protein>
    <recommendedName>
        <fullName evidence="3">receptor protein-tyrosine kinase</fullName>
        <ecNumber evidence="3">2.7.10.1</ecNumber>
    </recommendedName>
</protein>
<dbReference type="GO" id="GO:0042593">
    <property type="term" value="P:glucose homeostasis"/>
    <property type="evidence" value="ECO:0007669"/>
    <property type="project" value="TreeGrafter"/>
</dbReference>
<sequence>MKSKYLLIQCAFVASVFGVVYSKFCSDVDVRGNVSHFEKLAGCKVVVGYLQIVLFDAATVDTFRGISYPELEEVTGYFLVFQVPGLLSIGKLFPKLRVIRGMEVIMNYAFMLYNVTDLMEAMTPNPTPLRTFYVAVLAIVYLCNSSSCKYCPSVDVRAVVSDFDNLKGCRIIVGNLQVVLFDRATPETFRNISFPELEEVTGYVVFFLVPGLKSIGAMFPNLKIIRGMEVLHNFAFIIYDLADLEEIGLTNLQKIGNGVRIENCPRLCYVDTVNWTQITAADVDFPDKAKCDVTCPQQCNGHCWNKTECQQCATPSTMSPNCTYCDDYLDGDKCVKECPAKKYIWMSRCVTYDECTSIPDKDMFIIDNKECTYTCPKRYVVKSENGRKFCNYCGENCTKWCDGAEVENMNILKSLEGCTHINGSLTITLGRTATITQKDLVHNLEEIREIAGELKIQRTHQIENLDFLKNLTRINGTNTHGLHKYVVTIRGNPDLMRLSNWTKLVLGPGKISFHYNPMLCLSEIENFAKRMNMTSSFFPENIHISKLSNGEEAACSKRYDLDIRVTKKNATFATIQWKDLSEEKDKLIGYYVHFKPAKSCNESNARMRDNCGSHDWMTHLVTDPYIDLIDLTPFTSYMYYITILTNKSNSETPFMCFNTSVHDPSPPLDVVLIPLEHDTISLRWKPPEAPNGILSHYLLFGFMQKDNRTLLDRRNYCNRRLIGEAEPKKPADYLETELTNGTCNCDGAFSLNIDTLKKLCYYHDNVGLNDLANSCSNYKRRIEIINLPAESTAINLSKRGGSLTHPNFRSLIEQQLPPNITEYNITNLDHYTQYVFYFSACNSENGIPHCSAVIMESARTLRKDRADDIDVVSIDNDRNNTYVRWKEPKSPNGVIVQYNMVYGLVDTPGISEICIPRMRHVESDFTYVLEGLRPGQYEVKVQAVSLAGHGNFTYAKPFTISSSRSDIIILVAVIVFCALGSSSRSDIIILVAVIVFCALGGAGMLYFYHRYKKRRELDSLHLITTVNPEYDCAYIPDKWEMERSDIDIQKPLGNGTFGMVYRGSIKSQGIPCAIKTVNENSNMHDRVEFLNEASVMKSFNDAHHVVKLLGVVSKGQPPLVIMELMEREDLKTYLRASRESSQNITCLEMYRMAAEIADGMAYLAAKKFIHRDLAARNCMVSADYTVKIGDFGMARDIYETDYYRKESKGLLPRFKNIFKSL</sequence>
<dbReference type="GO" id="GO:0051897">
    <property type="term" value="P:positive regulation of phosphatidylinositol 3-kinase/protein kinase B signal transduction"/>
    <property type="evidence" value="ECO:0007669"/>
    <property type="project" value="TreeGrafter"/>
</dbReference>
<evidence type="ECO:0000259" key="25">
    <source>
        <dbReference type="PROSITE" id="PS50853"/>
    </source>
</evidence>
<dbReference type="Pfam" id="PF07714">
    <property type="entry name" value="PK_Tyr_Ser-Thr"/>
    <property type="match status" value="1"/>
</dbReference>
<keyword evidence="14 22" id="KW-1133">Transmembrane helix</keyword>
<accession>A0AAW1JU27</accession>
<keyword evidence="5" id="KW-0808">Transferase</keyword>
<dbReference type="InterPro" id="IPR017441">
    <property type="entry name" value="Protein_kinase_ATP_BS"/>
</dbReference>
<dbReference type="Gene3D" id="1.10.510.10">
    <property type="entry name" value="Transferase(Phosphotransferase) domain 1"/>
    <property type="match status" value="1"/>
</dbReference>
<evidence type="ECO:0000256" key="22">
    <source>
        <dbReference type="SAM" id="Phobius"/>
    </source>
</evidence>
<dbReference type="GO" id="GO:0005899">
    <property type="term" value="C:insulin receptor complex"/>
    <property type="evidence" value="ECO:0007669"/>
    <property type="project" value="TreeGrafter"/>
</dbReference>
<dbReference type="PANTHER" id="PTHR24416">
    <property type="entry name" value="TYROSINE-PROTEIN KINASE RECEPTOR"/>
    <property type="match status" value="1"/>
</dbReference>
<keyword evidence="18" id="KW-0325">Glycoprotein</keyword>
<evidence type="ECO:0000256" key="8">
    <source>
        <dbReference type="ARBA" id="ARBA00022723"/>
    </source>
</evidence>
<dbReference type="PROSITE" id="PS00109">
    <property type="entry name" value="PROTEIN_KINASE_TYR"/>
    <property type="match status" value="1"/>
</dbReference>
<evidence type="ECO:0000256" key="17">
    <source>
        <dbReference type="ARBA" id="ARBA00023170"/>
    </source>
</evidence>
<evidence type="ECO:0000256" key="1">
    <source>
        <dbReference type="ARBA" id="ARBA00001936"/>
    </source>
</evidence>
<dbReference type="PROSITE" id="PS00107">
    <property type="entry name" value="PROTEIN_KINASE_ATP"/>
    <property type="match status" value="1"/>
</dbReference>
<dbReference type="CDD" id="cd00063">
    <property type="entry name" value="FN3"/>
    <property type="match status" value="3"/>
</dbReference>
<dbReference type="InterPro" id="IPR036941">
    <property type="entry name" value="Rcpt_L-dom_sf"/>
</dbReference>
<keyword evidence="9 23" id="KW-0732">Signal</keyword>
<evidence type="ECO:0000256" key="3">
    <source>
        <dbReference type="ARBA" id="ARBA00011902"/>
    </source>
</evidence>
<dbReference type="PROSITE" id="PS50853">
    <property type="entry name" value="FN3"/>
    <property type="match status" value="1"/>
</dbReference>
<dbReference type="InterPro" id="IPR006211">
    <property type="entry name" value="Furin-like_Cys-rich_dom"/>
</dbReference>
<dbReference type="SUPFAM" id="SSF57184">
    <property type="entry name" value="Growth factor receptor domain"/>
    <property type="match status" value="1"/>
</dbReference>
<keyword evidence="7 22" id="KW-0812">Transmembrane</keyword>
<feature type="transmembrane region" description="Helical" evidence="22">
    <location>
        <begin position="987"/>
        <end position="1008"/>
    </location>
</feature>